<dbReference type="InterPro" id="IPR045398">
    <property type="entry name" value="DUF6515"/>
</dbReference>
<dbReference type="STRING" id="745411.B3C1_11754"/>
<protein>
    <submittedName>
        <fullName evidence="3">Uncharacterized protein</fullName>
    </submittedName>
</protein>
<proteinExistence type="predicted"/>
<sequence length="244" mass="29253">MWKAAISLALSGAMVTSPALAGKDEQRRQGEPKWQQRQVQLNQPQRGQEMQRHRFDGKQGRFHGAQPRQATPRYQDRHERRGDNRQQWDKGERRQDRRGDNRQQWDRGDRHQGQGRHWQQGREHYRYSTPYRHERRGYHVKRPYDHYWHSNRHHYYVRQLPSLAVSFIIGGVTFYSAYDSYYRYYPSYGYYQVVDPTLIWPVGTVVQVLPPDASEYWVGNRRYWMCGGVYFMALRGGGFVVVNL</sequence>
<feature type="signal peptide" evidence="2">
    <location>
        <begin position="1"/>
        <end position="21"/>
    </location>
</feature>
<keyword evidence="2" id="KW-0732">Signal</keyword>
<dbReference type="OrthoDB" id="10007877at2"/>
<accession>K2K496</accession>
<feature type="chain" id="PRO_5003859520" evidence="2">
    <location>
        <begin position="22"/>
        <end position="244"/>
    </location>
</feature>
<dbReference type="Pfam" id="PF20125">
    <property type="entry name" value="DUF6515"/>
    <property type="match status" value="1"/>
</dbReference>
<evidence type="ECO:0000256" key="1">
    <source>
        <dbReference type="SAM" id="MobiDB-lite"/>
    </source>
</evidence>
<feature type="compositionally biased region" description="Low complexity" evidence="1">
    <location>
        <begin position="35"/>
        <end position="48"/>
    </location>
</feature>
<comment type="caution">
    <text evidence="3">The sequence shown here is derived from an EMBL/GenBank/DDBJ whole genome shotgun (WGS) entry which is preliminary data.</text>
</comment>
<name>K2K496_9GAMM</name>
<organism evidence="3 4">
    <name type="scientific">Gallaecimonas xiamenensis 3-C-1</name>
    <dbReference type="NCBI Taxonomy" id="745411"/>
    <lineage>
        <taxon>Bacteria</taxon>
        <taxon>Pseudomonadati</taxon>
        <taxon>Pseudomonadota</taxon>
        <taxon>Gammaproteobacteria</taxon>
        <taxon>Enterobacterales</taxon>
        <taxon>Gallaecimonadaceae</taxon>
        <taxon>Gallaecimonas</taxon>
    </lineage>
</organism>
<evidence type="ECO:0000313" key="3">
    <source>
        <dbReference type="EMBL" id="EKE72245.1"/>
    </source>
</evidence>
<dbReference type="RefSeq" id="WP_008485038.1">
    <property type="nucleotide sequence ID" value="NZ_AMRI01000015.1"/>
</dbReference>
<keyword evidence="4" id="KW-1185">Reference proteome</keyword>
<dbReference type="EMBL" id="AMRI01000015">
    <property type="protein sequence ID" value="EKE72245.1"/>
    <property type="molecule type" value="Genomic_DNA"/>
</dbReference>
<feature type="compositionally biased region" description="Basic and acidic residues" evidence="1">
    <location>
        <begin position="74"/>
        <end position="112"/>
    </location>
</feature>
<gene>
    <name evidence="3" type="ORF">B3C1_11754</name>
</gene>
<feature type="compositionally biased region" description="Basic and acidic residues" evidence="1">
    <location>
        <begin position="49"/>
        <end position="59"/>
    </location>
</feature>
<evidence type="ECO:0000313" key="4">
    <source>
        <dbReference type="Proteomes" id="UP000006755"/>
    </source>
</evidence>
<evidence type="ECO:0000256" key="2">
    <source>
        <dbReference type="SAM" id="SignalP"/>
    </source>
</evidence>
<reference evidence="3 4" key="1">
    <citation type="journal article" date="2012" name="J. Bacteriol.">
        <title>Genome Sequence of Gallaecimonas xiamenensis Type Strain 3-C-1.</title>
        <authorList>
            <person name="Lai Q."/>
            <person name="Wang L."/>
            <person name="Wang W."/>
            <person name="Shao Z."/>
        </authorList>
    </citation>
    <scope>NUCLEOTIDE SEQUENCE [LARGE SCALE GENOMIC DNA]</scope>
    <source>
        <strain evidence="3 4">3-C-1</strain>
    </source>
</reference>
<dbReference type="Proteomes" id="UP000006755">
    <property type="component" value="Unassembled WGS sequence"/>
</dbReference>
<feature type="region of interest" description="Disordered" evidence="1">
    <location>
        <begin position="23"/>
        <end position="124"/>
    </location>
</feature>
<dbReference type="AlphaFoldDB" id="K2K496"/>